<dbReference type="PANTHER" id="PTHR43649">
    <property type="entry name" value="ARABINOSE-BINDING PROTEIN-RELATED"/>
    <property type="match status" value="1"/>
</dbReference>
<gene>
    <name evidence="2" type="ORF">AB8O55_22030</name>
</gene>
<evidence type="ECO:0000256" key="1">
    <source>
        <dbReference type="SAM" id="SignalP"/>
    </source>
</evidence>
<dbReference type="CDD" id="cd13585">
    <property type="entry name" value="PBP2_TMBP_like"/>
    <property type="match status" value="1"/>
</dbReference>
<feature type="signal peptide" evidence="1">
    <location>
        <begin position="1"/>
        <end position="25"/>
    </location>
</feature>
<name>A0ABV4CQP7_9PSEU</name>
<proteinExistence type="predicted"/>
<evidence type="ECO:0000313" key="2">
    <source>
        <dbReference type="EMBL" id="MEY8042101.1"/>
    </source>
</evidence>
<dbReference type="SUPFAM" id="SSF53850">
    <property type="entry name" value="Periplasmic binding protein-like II"/>
    <property type="match status" value="1"/>
</dbReference>
<dbReference type="EMBL" id="JBGEHV010000048">
    <property type="protein sequence ID" value="MEY8042101.1"/>
    <property type="molecule type" value="Genomic_DNA"/>
</dbReference>
<dbReference type="InterPro" id="IPR050490">
    <property type="entry name" value="Bact_solute-bd_prot1"/>
</dbReference>
<reference evidence="2 3" key="1">
    <citation type="submission" date="2024-08" db="EMBL/GenBank/DDBJ databases">
        <title>Genome mining of Saccharopolyspora cebuensis PGLac3 from Nigerian medicinal plant.</title>
        <authorList>
            <person name="Ezeobiora C.E."/>
            <person name="Igbokwe N.H."/>
            <person name="Amin D.H."/>
            <person name="Mendie U.E."/>
        </authorList>
    </citation>
    <scope>NUCLEOTIDE SEQUENCE [LARGE SCALE GENOMIC DNA]</scope>
    <source>
        <strain evidence="2 3">PGLac3</strain>
    </source>
</reference>
<protein>
    <submittedName>
        <fullName evidence="2">ABC transporter substrate-binding protein</fullName>
    </submittedName>
</protein>
<dbReference type="RefSeq" id="WP_345362915.1">
    <property type="nucleotide sequence ID" value="NZ_BAABII010000007.1"/>
</dbReference>
<dbReference type="InterPro" id="IPR006059">
    <property type="entry name" value="SBP"/>
</dbReference>
<comment type="caution">
    <text evidence="2">The sequence shown here is derived from an EMBL/GenBank/DDBJ whole genome shotgun (WGS) entry which is preliminary data.</text>
</comment>
<dbReference type="PANTHER" id="PTHR43649:SF30">
    <property type="entry name" value="ABC TRANSPORTER SUBSTRATE-BINDING PROTEIN"/>
    <property type="match status" value="1"/>
</dbReference>
<dbReference type="Pfam" id="PF13416">
    <property type="entry name" value="SBP_bac_8"/>
    <property type="match status" value="1"/>
</dbReference>
<keyword evidence="3" id="KW-1185">Reference proteome</keyword>
<dbReference type="Gene3D" id="3.40.190.10">
    <property type="entry name" value="Periplasmic binding protein-like II"/>
    <property type="match status" value="2"/>
</dbReference>
<sequence>MVEHVPRKALVVSLCAAVLTGCASAPDPGVLTVMDYHTDEPMHSAMETQLARCGEEIGKRIEHRSVVNDQLVPKALRRASSRSLPDVLMLDNPDLPQFAATQALNPLPELGITGEGIYPNVLAASTYDGTLYGIPPTVNTLALYYNADLLEQAGVEPPRTWEELRATAAALTDEQQYGIAFSALAGLEGAYQFLSFLWPNGADERRLDSPEAVEALQLWVDLVESGSASRAVVNWGQSEVRDQFTAGRVAMMVNGSWQAPTLRETPGLRWGVVPIPVPHPGAPPATALGGEVLTIPKTTPQRQRAAADLVRCLSSPEAQAAVALAADRVPASPAVAERLREQVPDLRIFYDTVPDARSRTAKLGTRWPQTAQAMWTAVQSALTGSATARQSLERAQRQLDADS</sequence>
<dbReference type="Proteomes" id="UP001564626">
    <property type="component" value="Unassembled WGS sequence"/>
</dbReference>
<evidence type="ECO:0000313" key="3">
    <source>
        <dbReference type="Proteomes" id="UP001564626"/>
    </source>
</evidence>
<feature type="chain" id="PRO_5046475805" evidence="1">
    <location>
        <begin position="26"/>
        <end position="403"/>
    </location>
</feature>
<keyword evidence="1" id="KW-0732">Signal</keyword>
<dbReference type="PROSITE" id="PS51257">
    <property type="entry name" value="PROKAR_LIPOPROTEIN"/>
    <property type="match status" value="1"/>
</dbReference>
<organism evidence="2 3">
    <name type="scientific">Saccharopolyspora cebuensis</name>
    <dbReference type="NCBI Taxonomy" id="418759"/>
    <lineage>
        <taxon>Bacteria</taxon>
        <taxon>Bacillati</taxon>
        <taxon>Actinomycetota</taxon>
        <taxon>Actinomycetes</taxon>
        <taxon>Pseudonocardiales</taxon>
        <taxon>Pseudonocardiaceae</taxon>
        <taxon>Saccharopolyspora</taxon>
    </lineage>
</organism>
<accession>A0ABV4CQP7</accession>